<dbReference type="Gene3D" id="2.40.50.100">
    <property type="match status" value="1"/>
</dbReference>
<sequence>MAKIKVLLPQFGMGMQDGEIVRWAKAVGDTVEAGELLVEIEAAKSAVEVPSPGSGTLTEILVAEGETADVRSHIATIET</sequence>
<feature type="domain" description="Lipoyl-binding" evidence="6">
    <location>
        <begin position="3"/>
        <end position="78"/>
    </location>
</feature>
<name>A0A558R995_9SPHN</name>
<dbReference type="Pfam" id="PF00364">
    <property type="entry name" value="Biotin_lipoyl"/>
    <property type="match status" value="1"/>
</dbReference>
<evidence type="ECO:0000256" key="5">
    <source>
        <dbReference type="ARBA" id="ARBA00023315"/>
    </source>
</evidence>
<dbReference type="InterPro" id="IPR003016">
    <property type="entry name" value="2-oxoA_DH_lipoyl-BS"/>
</dbReference>
<organism evidence="7 8">
    <name type="scientific">Alterirhizorhabdus solaris</name>
    <dbReference type="NCBI Taxonomy" id="2529389"/>
    <lineage>
        <taxon>Bacteria</taxon>
        <taxon>Pseudomonadati</taxon>
        <taxon>Pseudomonadota</taxon>
        <taxon>Alphaproteobacteria</taxon>
        <taxon>Sphingomonadales</taxon>
        <taxon>Rhizorhabdaceae</taxon>
        <taxon>Alterirhizorhabdus</taxon>
    </lineage>
</organism>
<dbReference type="RefSeq" id="WP_145149062.1">
    <property type="nucleotide sequence ID" value="NZ_VNIM01000015.1"/>
</dbReference>
<dbReference type="InterPro" id="IPR050743">
    <property type="entry name" value="2-oxoacid_DH_E2_comp"/>
</dbReference>
<dbReference type="EMBL" id="VNIM01000015">
    <property type="protein sequence ID" value="TVV75960.1"/>
    <property type="molecule type" value="Genomic_DNA"/>
</dbReference>
<evidence type="ECO:0000259" key="6">
    <source>
        <dbReference type="PROSITE" id="PS50968"/>
    </source>
</evidence>
<dbReference type="Proteomes" id="UP000318681">
    <property type="component" value="Unassembled WGS sequence"/>
</dbReference>
<dbReference type="AlphaFoldDB" id="A0A558R995"/>
<keyword evidence="8" id="KW-1185">Reference proteome</keyword>
<keyword evidence="4" id="KW-0450">Lipoyl</keyword>
<comment type="cofactor">
    <cofactor evidence="1">
        <name>(R)-lipoate</name>
        <dbReference type="ChEBI" id="CHEBI:83088"/>
    </cofactor>
</comment>
<dbReference type="InterPro" id="IPR000089">
    <property type="entry name" value="Biotin_lipoyl"/>
</dbReference>
<dbReference type="OrthoDB" id="7363068at2"/>
<keyword evidence="3" id="KW-0808">Transferase</keyword>
<dbReference type="SUPFAM" id="SSF51230">
    <property type="entry name" value="Single hybrid motif"/>
    <property type="match status" value="1"/>
</dbReference>
<evidence type="ECO:0000313" key="7">
    <source>
        <dbReference type="EMBL" id="TVV75960.1"/>
    </source>
</evidence>
<dbReference type="PANTHER" id="PTHR43178">
    <property type="entry name" value="DIHYDROLIPOAMIDE ACETYLTRANSFERASE COMPONENT OF PYRUVATE DEHYDROGENASE COMPLEX"/>
    <property type="match status" value="1"/>
</dbReference>
<dbReference type="PROSITE" id="PS00189">
    <property type="entry name" value="LIPOYL"/>
    <property type="match status" value="1"/>
</dbReference>
<dbReference type="GO" id="GO:0005737">
    <property type="term" value="C:cytoplasm"/>
    <property type="evidence" value="ECO:0007669"/>
    <property type="project" value="TreeGrafter"/>
</dbReference>
<evidence type="ECO:0000256" key="4">
    <source>
        <dbReference type="ARBA" id="ARBA00022823"/>
    </source>
</evidence>
<evidence type="ECO:0000256" key="2">
    <source>
        <dbReference type="ARBA" id="ARBA00011484"/>
    </source>
</evidence>
<accession>A0A558R995</accession>
<dbReference type="CDD" id="cd06849">
    <property type="entry name" value="lipoyl_domain"/>
    <property type="match status" value="1"/>
</dbReference>
<dbReference type="InterPro" id="IPR011053">
    <property type="entry name" value="Single_hybrid_motif"/>
</dbReference>
<comment type="caution">
    <text evidence="7">The sequence shown here is derived from an EMBL/GenBank/DDBJ whole genome shotgun (WGS) entry which is preliminary data.</text>
</comment>
<evidence type="ECO:0000256" key="3">
    <source>
        <dbReference type="ARBA" id="ARBA00022679"/>
    </source>
</evidence>
<keyword evidence="5" id="KW-0012">Acyltransferase</keyword>
<dbReference type="GO" id="GO:0016407">
    <property type="term" value="F:acetyltransferase activity"/>
    <property type="evidence" value="ECO:0007669"/>
    <property type="project" value="TreeGrafter"/>
</dbReference>
<evidence type="ECO:0000313" key="8">
    <source>
        <dbReference type="Proteomes" id="UP000318681"/>
    </source>
</evidence>
<dbReference type="GO" id="GO:0031405">
    <property type="term" value="F:lipoic acid binding"/>
    <property type="evidence" value="ECO:0007669"/>
    <property type="project" value="TreeGrafter"/>
</dbReference>
<reference evidence="7 8" key="1">
    <citation type="submission" date="2019-07" db="EMBL/GenBank/DDBJ databases">
        <title>Sphingomonas solaris sp. nov., isolated from a solar panel from Boston, Massachusetts.</title>
        <authorList>
            <person name="Tanner K."/>
            <person name="Pascual J."/>
            <person name="Mancuso C."/>
            <person name="Pereto J."/>
            <person name="Khalil A."/>
            <person name="Vilanova C."/>
        </authorList>
    </citation>
    <scope>NUCLEOTIDE SEQUENCE [LARGE SCALE GENOMIC DNA]</scope>
    <source>
        <strain evidence="7 8">R4DWN</strain>
    </source>
</reference>
<proteinExistence type="predicted"/>
<evidence type="ECO:0000256" key="1">
    <source>
        <dbReference type="ARBA" id="ARBA00001938"/>
    </source>
</evidence>
<protein>
    <submittedName>
        <fullName evidence="7">Biotin attachment protein</fullName>
    </submittedName>
</protein>
<dbReference type="PROSITE" id="PS50968">
    <property type="entry name" value="BIOTINYL_LIPOYL"/>
    <property type="match status" value="1"/>
</dbReference>
<gene>
    <name evidence="7" type="ORF">FOY91_05815</name>
</gene>
<dbReference type="PANTHER" id="PTHR43178:SF5">
    <property type="entry name" value="LIPOAMIDE ACYLTRANSFERASE COMPONENT OF BRANCHED-CHAIN ALPHA-KETO ACID DEHYDROGENASE COMPLEX, MITOCHONDRIAL"/>
    <property type="match status" value="1"/>
</dbReference>
<comment type="subunit">
    <text evidence="2">Forms a 24-polypeptide structural core with octahedral symmetry.</text>
</comment>